<dbReference type="PANTHER" id="PTHR33930:SF2">
    <property type="entry name" value="BLR3452 PROTEIN"/>
    <property type="match status" value="1"/>
</dbReference>
<dbReference type="Proteomes" id="UP000440096">
    <property type="component" value="Unassembled WGS sequence"/>
</dbReference>
<dbReference type="Gene3D" id="1.20.1290.10">
    <property type="entry name" value="AhpD-like"/>
    <property type="match status" value="1"/>
</dbReference>
<protein>
    <recommendedName>
        <fullName evidence="1">Carboxymuconolactone decarboxylase-like domain-containing protein</fullName>
    </recommendedName>
</protein>
<proteinExistence type="predicted"/>
<reference evidence="2 3" key="1">
    <citation type="submission" date="2019-11" db="EMBL/GenBank/DDBJ databases">
        <title>Draft genome of Amycolatopsis RM579.</title>
        <authorList>
            <person name="Duangmal K."/>
            <person name="Mingma R."/>
        </authorList>
    </citation>
    <scope>NUCLEOTIDE SEQUENCE [LARGE SCALE GENOMIC DNA]</scope>
    <source>
        <strain evidence="2 3">RM579</strain>
    </source>
</reference>
<dbReference type="PANTHER" id="PTHR33930">
    <property type="entry name" value="ALKYL HYDROPEROXIDE REDUCTASE AHPD"/>
    <property type="match status" value="1"/>
</dbReference>
<dbReference type="AlphaFoldDB" id="A0A6N7YYS5"/>
<evidence type="ECO:0000259" key="1">
    <source>
        <dbReference type="Pfam" id="PF02627"/>
    </source>
</evidence>
<dbReference type="EMBL" id="WMBA01000042">
    <property type="protein sequence ID" value="MTD57048.1"/>
    <property type="molecule type" value="Genomic_DNA"/>
</dbReference>
<dbReference type="OrthoDB" id="3824300at2"/>
<evidence type="ECO:0000313" key="2">
    <source>
        <dbReference type="EMBL" id="MTD57048.1"/>
    </source>
</evidence>
<dbReference type="SUPFAM" id="SSF69118">
    <property type="entry name" value="AhpD-like"/>
    <property type="match status" value="1"/>
</dbReference>
<dbReference type="Pfam" id="PF02627">
    <property type="entry name" value="CMD"/>
    <property type="match status" value="1"/>
</dbReference>
<dbReference type="InterPro" id="IPR029032">
    <property type="entry name" value="AhpD-like"/>
</dbReference>
<accession>A0A6N7YYS5</accession>
<organism evidence="2 3">
    <name type="scientific">Amycolatopsis pithecellobii</name>
    <dbReference type="NCBI Taxonomy" id="664692"/>
    <lineage>
        <taxon>Bacteria</taxon>
        <taxon>Bacillati</taxon>
        <taxon>Actinomycetota</taxon>
        <taxon>Actinomycetes</taxon>
        <taxon>Pseudonocardiales</taxon>
        <taxon>Pseudonocardiaceae</taxon>
        <taxon>Amycolatopsis</taxon>
    </lineage>
</organism>
<dbReference type="RefSeq" id="WP_154759186.1">
    <property type="nucleotide sequence ID" value="NZ_WMBA01000042.1"/>
</dbReference>
<evidence type="ECO:0000313" key="3">
    <source>
        <dbReference type="Proteomes" id="UP000440096"/>
    </source>
</evidence>
<keyword evidence="3" id="KW-1185">Reference proteome</keyword>
<dbReference type="GO" id="GO:0051920">
    <property type="term" value="F:peroxiredoxin activity"/>
    <property type="evidence" value="ECO:0007669"/>
    <property type="project" value="InterPro"/>
</dbReference>
<sequence length="229" mass="24400">MSTEAVLARRDPALLAAYRALTREPAEPALSAVVRSFVRIAAYGTLGGIDETRLHKEIATALELGATEQQIVDVLEIVSISGIHTAAMATPIMLELARELGLPLPGAEAPEAAEVREEFISRRGYWSPLWEAIAAFDPGFLKAYLDYSSIPVERATVDAPTRELIFVVINSVTTHLNPGGVGIHIRNALNLGVTPGQLMEVFRVLAPIGIASCFAGFAALDAATSVPSQ</sequence>
<gene>
    <name evidence="2" type="ORF">GKO32_24175</name>
</gene>
<comment type="caution">
    <text evidence="2">The sequence shown here is derived from an EMBL/GenBank/DDBJ whole genome shotgun (WGS) entry which is preliminary data.</text>
</comment>
<dbReference type="InterPro" id="IPR003779">
    <property type="entry name" value="CMD-like"/>
</dbReference>
<name>A0A6N7YYS5_9PSEU</name>
<feature type="domain" description="Carboxymuconolactone decarboxylase-like" evidence="1">
    <location>
        <begin position="138"/>
        <end position="220"/>
    </location>
</feature>